<accession>A0A8I3A4A0</accession>
<name>A0A8I3A4A0_9AGAM</name>
<dbReference type="Gene3D" id="3.40.50.1820">
    <property type="entry name" value="alpha/beta hydrolase"/>
    <property type="match status" value="1"/>
</dbReference>
<dbReference type="GO" id="GO:0052689">
    <property type="term" value="F:carboxylic ester hydrolase activity"/>
    <property type="evidence" value="ECO:0007669"/>
    <property type="project" value="TreeGrafter"/>
</dbReference>
<proteinExistence type="inferred from homology"/>
<dbReference type="PANTHER" id="PTHR46118:SF4">
    <property type="entry name" value="PROTEIN ABHD11"/>
    <property type="match status" value="1"/>
</dbReference>
<dbReference type="Proteomes" id="UP000683000">
    <property type="component" value="Unassembled WGS sequence"/>
</dbReference>
<keyword evidence="5" id="KW-1185">Reference proteome</keyword>
<evidence type="ECO:0000256" key="2">
    <source>
        <dbReference type="ARBA" id="ARBA00022801"/>
    </source>
</evidence>
<evidence type="ECO:0000256" key="1">
    <source>
        <dbReference type="ARBA" id="ARBA00008645"/>
    </source>
</evidence>
<feature type="domain" description="AB hydrolase-1" evidence="3">
    <location>
        <begin position="5"/>
        <end position="188"/>
    </location>
</feature>
<dbReference type="AlphaFoldDB" id="A0A8I3A4A0"/>
<dbReference type="Pfam" id="PF00561">
    <property type="entry name" value="Abhydrolase_1"/>
    <property type="match status" value="1"/>
</dbReference>
<evidence type="ECO:0000313" key="4">
    <source>
        <dbReference type="EMBL" id="KAG6369695.1"/>
    </source>
</evidence>
<keyword evidence="2 4" id="KW-0378">Hydrolase</keyword>
<dbReference type="PANTHER" id="PTHR46118">
    <property type="entry name" value="PROTEIN ABHD11"/>
    <property type="match status" value="1"/>
</dbReference>
<sequence>MTYTHTAADVLDFCHRLSLSNISLLGHSMGGKVAMTFALDPETPTDLLKDLIVSDIAPVRAKASAETVSHIQGMEEIEASNVSSRKEANEILEQYEKDPSVRAFLLTNLIASQPPFKFKVPIDILKEGRPEIESFPYVPGERAWSGHALFVKGSKSKFINRHNKPLIKDFFPESAIEELDAGHWIHAEMPNEFKKLVVDFVKR</sequence>
<dbReference type="GO" id="GO:0005739">
    <property type="term" value="C:mitochondrion"/>
    <property type="evidence" value="ECO:0007669"/>
    <property type="project" value="TreeGrafter"/>
</dbReference>
<evidence type="ECO:0000259" key="3">
    <source>
        <dbReference type="Pfam" id="PF00561"/>
    </source>
</evidence>
<comment type="similarity">
    <text evidence="1">Belongs to the AB hydrolase superfamily.</text>
</comment>
<protein>
    <submittedName>
        <fullName evidence="4">Alpha/Beta hydrolase protein</fullName>
    </submittedName>
</protein>
<evidence type="ECO:0000313" key="5">
    <source>
        <dbReference type="Proteomes" id="UP000683000"/>
    </source>
</evidence>
<reference evidence="4" key="1">
    <citation type="submission" date="2021-03" db="EMBL/GenBank/DDBJ databases">
        <title>Evolutionary innovations through gain and loss of genes in the ectomycorrhizal Boletales.</title>
        <authorList>
            <person name="Wu G."/>
            <person name="Miyauchi S."/>
            <person name="Morin E."/>
            <person name="Yang Z.-L."/>
            <person name="Xu J."/>
            <person name="Martin F.M."/>
        </authorList>
    </citation>
    <scope>NUCLEOTIDE SEQUENCE</scope>
    <source>
        <strain evidence="4">BR01</strain>
    </source>
</reference>
<dbReference type="SUPFAM" id="SSF53474">
    <property type="entry name" value="alpha/beta-Hydrolases"/>
    <property type="match status" value="1"/>
</dbReference>
<organism evidence="4 5">
    <name type="scientific">Boletus reticuloceps</name>
    <dbReference type="NCBI Taxonomy" id="495285"/>
    <lineage>
        <taxon>Eukaryota</taxon>
        <taxon>Fungi</taxon>
        <taxon>Dikarya</taxon>
        <taxon>Basidiomycota</taxon>
        <taxon>Agaricomycotina</taxon>
        <taxon>Agaricomycetes</taxon>
        <taxon>Agaricomycetidae</taxon>
        <taxon>Boletales</taxon>
        <taxon>Boletineae</taxon>
        <taxon>Boletaceae</taxon>
        <taxon>Boletoideae</taxon>
        <taxon>Boletus</taxon>
    </lineage>
</organism>
<dbReference type="InterPro" id="IPR029058">
    <property type="entry name" value="AB_hydrolase_fold"/>
</dbReference>
<dbReference type="InterPro" id="IPR000073">
    <property type="entry name" value="AB_hydrolase_1"/>
</dbReference>
<gene>
    <name evidence="4" type="ORF">JVT61DRAFT_14123</name>
</gene>
<dbReference type="OrthoDB" id="8119704at2759"/>
<comment type="caution">
    <text evidence="4">The sequence shown here is derived from an EMBL/GenBank/DDBJ whole genome shotgun (WGS) entry which is preliminary data.</text>
</comment>
<dbReference type="EMBL" id="JAGFBS010000070">
    <property type="protein sequence ID" value="KAG6369695.1"/>
    <property type="molecule type" value="Genomic_DNA"/>
</dbReference>